<feature type="signal peptide" evidence="2">
    <location>
        <begin position="1"/>
        <end position="35"/>
    </location>
</feature>
<comment type="caution">
    <text evidence="3">The sequence shown here is derived from an EMBL/GenBank/DDBJ whole genome shotgun (WGS) entry which is preliminary data.</text>
</comment>
<sequence length="211" mass="21729">MLALSFFLPLPSSSMPRFLSFCLPALLAAALAACASKGDAPAEAAPAPATASSSTASTRTAASSASPGKAASSSSSSARSAPGGVPPGMNAQGEVVDSSKVESGYGTKVKVGEVEGEITGKPAKTSKFTRLKIGMTMNEVTKAIGQPSDQGTYITGKAFVPFYFGSDRYRYELVYKGQGRLIFAGEGGFGWSWGNGTLIWIIHNANEAGKR</sequence>
<evidence type="ECO:0000313" key="4">
    <source>
        <dbReference type="Proteomes" id="UP001500547"/>
    </source>
</evidence>
<gene>
    <name evidence="3" type="ORF">GCM10025770_25970</name>
</gene>
<dbReference type="RefSeq" id="WP_345533417.1">
    <property type="nucleotide sequence ID" value="NZ_BAABLD010000008.1"/>
</dbReference>
<feature type="region of interest" description="Disordered" evidence="1">
    <location>
        <begin position="42"/>
        <end position="100"/>
    </location>
</feature>
<organism evidence="3 4">
    <name type="scientific">Viridibacterium curvum</name>
    <dbReference type="NCBI Taxonomy" id="1101404"/>
    <lineage>
        <taxon>Bacteria</taxon>
        <taxon>Pseudomonadati</taxon>
        <taxon>Pseudomonadota</taxon>
        <taxon>Betaproteobacteria</taxon>
        <taxon>Rhodocyclales</taxon>
        <taxon>Rhodocyclaceae</taxon>
        <taxon>Viridibacterium</taxon>
    </lineage>
</organism>
<protein>
    <submittedName>
        <fullName evidence="3">Uncharacterized protein</fullName>
    </submittedName>
</protein>
<evidence type="ECO:0000313" key="3">
    <source>
        <dbReference type="EMBL" id="GAA5167390.1"/>
    </source>
</evidence>
<keyword evidence="2" id="KW-0732">Signal</keyword>
<feature type="compositionally biased region" description="Low complexity" evidence="1">
    <location>
        <begin position="42"/>
        <end position="83"/>
    </location>
</feature>
<reference evidence="4" key="1">
    <citation type="journal article" date="2019" name="Int. J. Syst. Evol. Microbiol.">
        <title>The Global Catalogue of Microorganisms (GCM) 10K type strain sequencing project: providing services to taxonomists for standard genome sequencing and annotation.</title>
        <authorList>
            <consortium name="The Broad Institute Genomics Platform"/>
            <consortium name="The Broad Institute Genome Sequencing Center for Infectious Disease"/>
            <person name="Wu L."/>
            <person name="Ma J."/>
        </authorList>
    </citation>
    <scope>NUCLEOTIDE SEQUENCE [LARGE SCALE GENOMIC DNA]</scope>
    <source>
        <strain evidence="4">JCM 18715</strain>
    </source>
</reference>
<evidence type="ECO:0000256" key="1">
    <source>
        <dbReference type="SAM" id="MobiDB-lite"/>
    </source>
</evidence>
<keyword evidence="4" id="KW-1185">Reference proteome</keyword>
<dbReference type="Proteomes" id="UP001500547">
    <property type="component" value="Unassembled WGS sequence"/>
</dbReference>
<evidence type="ECO:0000256" key="2">
    <source>
        <dbReference type="SAM" id="SignalP"/>
    </source>
</evidence>
<dbReference type="EMBL" id="BAABLD010000008">
    <property type="protein sequence ID" value="GAA5167390.1"/>
    <property type="molecule type" value="Genomic_DNA"/>
</dbReference>
<proteinExistence type="predicted"/>
<feature type="chain" id="PRO_5046652463" evidence="2">
    <location>
        <begin position="36"/>
        <end position="211"/>
    </location>
</feature>
<name>A0ABP9QTK8_9RHOO</name>
<accession>A0ABP9QTK8</accession>